<keyword evidence="1" id="KW-0812">Transmembrane</keyword>
<accession>A0A5N7BAK1</accession>
<organism evidence="2 3">
    <name type="scientific">Aspergillus bertholletiae</name>
    <dbReference type="NCBI Taxonomy" id="1226010"/>
    <lineage>
        <taxon>Eukaryota</taxon>
        <taxon>Fungi</taxon>
        <taxon>Dikarya</taxon>
        <taxon>Ascomycota</taxon>
        <taxon>Pezizomycotina</taxon>
        <taxon>Eurotiomycetes</taxon>
        <taxon>Eurotiomycetidae</taxon>
        <taxon>Eurotiales</taxon>
        <taxon>Aspergillaceae</taxon>
        <taxon>Aspergillus</taxon>
        <taxon>Aspergillus subgen. Circumdati</taxon>
    </lineage>
</organism>
<evidence type="ECO:0000313" key="3">
    <source>
        <dbReference type="Proteomes" id="UP000326198"/>
    </source>
</evidence>
<evidence type="ECO:0000313" key="2">
    <source>
        <dbReference type="EMBL" id="KAE8378793.1"/>
    </source>
</evidence>
<sequence length="81" mass="8996">MMVVFNLSYRAPSQNIKTGHHAWAICAAFSTIMMVLLIHFRVRLCIQLGKTLINLGLFKEKSYSPIQAVLGSLDGCGDNKL</sequence>
<gene>
    <name evidence="2" type="ORF">BDV26DRAFT_260899</name>
</gene>
<dbReference type="AlphaFoldDB" id="A0A5N7BAK1"/>
<dbReference type="Proteomes" id="UP000326198">
    <property type="component" value="Unassembled WGS sequence"/>
</dbReference>
<protein>
    <submittedName>
        <fullName evidence="2">Uncharacterized protein</fullName>
    </submittedName>
</protein>
<evidence type="ECO:0000256" key="1">
    <source>
        <dbReference type="SAM" id="Phobius"/>
    </source>
</evidence>
<name>A0A5N7BAK1_9EURO</name>
<keyword evidence="3" id="KW-1185">Reference proteome</keyword>
<dbReference type="EMBL" id="ML736203">
    <property type="protein sequence ID" value="KAE8378793.1"/>
    <property type="molecule type" value="Genomic_DNA"/>
</dbReference>
<feature type="transmembrane region" description="Helical" evidence="1">
    <location>
        <begin position="20"/>
        <end position="40"/>
    </location>
</feature>
<keyword evidence="1" id="KW-0472">Membrane</keyword>
<keyword evidence="1" id="KW-1133">Transmembrane helix</keyword>
<reference evidence="2 3" key="1">
    <citation type="submission" date="2019-04" db="EMBL/GenBank/DDBJ databases">
        <title>Friends and foes A comparative genomics studyof 23 Aspergillus species from section Flavi.</title>
        <authorList>
            <consortium name="DOE Joint Genome Institute"/>
            <person name="Kjaerbolling I."/>
            <person name="Vesth T."/>
            <person name="Frisvad J.C."/>
            <person name="Nybo J.L."/>
            <person name="Theobald S."/>
            <person name="Kildgaard S."/>
            <person name="Isbrandt T."/>
            <person name="Kuo A."/>
            <person name="Sato A."/>
            <person name="Lyhne E.K."/>
            <person name="Kogle M.E."/>
            <person name="Wiebenga A."/>
            <person name="Kun R.S."/>
            <person name="Lubbers R.J."/>
            <person name="Makela M.R."/>
            <person name="Barry K."/>
            <person name="Chovatia M."/>
            <person name="Clum A."/>
            <person name="Daum C."/>
            <person name="Haridas S."/>
            <person name="He G."/>
            <person name="LaButti K."/>
            <person name="Lipzen A."/>
            <person name="Mondo S."/>
            <person name="Riley R."/>
            <person name="Salamov A."/>
            <person name="Simmons B.A."/>
            <person name="Magnuson J.K."/>
            <person name="Henrissat B."/>
            <person name="Mortensen U.H."/>
            <person name="Larsen T.O."/>
            <person name="Devries R.P."/>
            <person name="Grigoriev I.V."/>
            <person name="Machida M."/>
            <person name="Baker S.E."/>
            <person name="Andersen M.R."/>
        </authorList>
    </citation>
    <scope>NUCLEOTIDE SEQUENCE [LARGE SCALE GENOMIC DNA]</scope>
    <source>
        <strain evidence="2 3">IBT 29228</strain>
    </source>
</reference>
<proteinExistence type="predicted"/>